<proteinExistence type="inferred from homology"/>
<dbReference type="KEGG" id="fpl:Ferp_2216"/>
<dbReference type="EMBL" id="CP001899">
    <property type="protein sequence ID" value="ADC66342.1"/>
    <property type="molecule type" value="Genomic_DNA"/>
</dbReference>
<gene>
    <name evidence="12" type="ordered locus">Ferp_2216</name>
</gene>
<dbReference type="AlphaFoldDB" id="D3S0V1"/>
<dbReference type="Pfam" id="PF14306">
    <property type="entry name" value="PUA_2"/>
    <property type="match status" value="1"/>
</dbReference>
<dbReference type="PANTHER" id="PTHR43509:SF1">
    <property type="entry name" value="SULFATE ADENYLYLTRANSFERASE"/>
    <property type="match status" value="1"/>
</dbReference>
<evidence type="ECO:0000256" key="5">
    <source>
        <dbReference type="ARBA" id="ARBA00022741"/>
    </source>
</evidence>
<dbReference type="InterPro" id="IPR002650">
    <property type="entry name" value="Sulphate_adenylyltransferase"/>
</dbReference>
<dbReference type="Proteomes" id="UP000002613">
    <property type="component" value="Chromosome"/>
</dbReference>
<dbReference type="Gene3D" id="3.10.400.10">
    <property type="entry name" value="Sulfate adenylyltransferase"/>
    <property type="match status" value="1"/>
</dbReference>
<dbReference type="PANTHER" id="PTHR43509">
    <property type="match status" value="1"/>
</dbReference>
<keyword evidence="13" id="KW-1185">Reference proteome</keyword>
<evidence type="ECO:0000313" key="13">
    <source>
        <dbReference type="Proteomes" id="UP000002613"/>
    </source>
</evidence>
<dbReference type="SUPFAM" id="SSF88697">
    <property type="entry name" value="PUA domain-like"/>
    <property type="match status" value="1"/>
</dbReference>
<evidence type="ECO:0000256" key="9">
    <source>
        <dbReference type="ARBA" id="ARBA00041598"/>
    </source>
</evidence>
<keyword evidence="6" id="KW-0067">ATP-binding</keyword>
<evidence type="ECO:0000259" key="10">
    <source>
        <dbReference type="Pfam" id="PF01747"/>
    </source>
</evidence>
<evidence type="ECO:0000313" key="12">
    <source>
        <dbReference type="EMBL" id="ADC66342.1"/>
    </source>
</evidence>
<dbReference type="GeneID" id="8779754"/>
<dbReference type="eggNOG" id="arCOG04191">
    <property type="taxonomic scope" value="Archaea"/>
</dbReference>
<dbReference type="RefSeq" id="WP_012966680.1">
    <property type="nucleotide sequence ID" value="NC_013849.1"/>
</dbReference>
<dbReference type="OrthoDB" id="6358at2157"/>
<dbReference type="NCBIfam" id="NF003166">
    <property type="entry name" value="PRK04149.1"/>
    <property type="match status" value="1"/>
</dbReference>
<evidence type="ECO:0000256" key="7">
    <source>
        <dbReference type="ARBA" id="ARBA00031812"/>
    </source>
</evidence>
<sequence>MIKPHGGKLVKRLATEKLREEAKELEKIEVRREVALDVENIGFGVYSPLEGFMCSEDFESVLWERRLSNGLSWTIPIVLDAEGEEGESYALVCDGKIVGVIEVEDVYSYDKKEYARCVFKTTDIEHPGVRRVYEMKDTLLGGKVWFIESIDNRFRSYDFKPEQTREIFKRWDYVVAFQTRNAPHLGHEYVQKIALMAVEAFTGGNAGLFINPVIGRKKKGDFKDEVIIKAYEALIENYYPKDRVFLGIWKTEMRYAGPREAVLHAIVRQNFGCTHFIVGRDHAGVGSYYKPYEAHEMLKEHDDLEIKPLFFKEFHCCDKCGVISKSVCPHEGKEFSGTYVRNCLICGMKCEFMREEVLEVISSFEDPFVGDGNGS</sequence>
<accession>D3S0V1</accession>
<evidence type="ECO:0000256" key="8">
    <source>
        <dbReference type="ARBA" id="ARBA00037980"/>
    </source>
</evidence>
<dbReference type="STRING" id="589924.Ferp_2216"/>
<feature type="domain" description="ATP-sulfurylase PUA-like" evidence="11">
    <location>
        <begin position="2"/>
        <end position="148"/>
    </location>
</feature>
<dbReference type="PaxDb" id="589924-Ferp_2216"/>
<evidence type="ECO:0000259" key="11">
    <source>
        <dbReference type="Pfam" id="PF14306"/>
    </source>
</evidence>
<reference evidence="13" key="1">
    <citation type="submission" date="2010-02" db="EMBL/GenBank/DDBJ databases">
        <title>Complete sequence of Ferroglobus placidus DSM 10642.</title>
        <authorList>
            <consortium name="US DOE Joint Genome Institute"/>
            <person name="Lucas S."/>
            <person name="Copeland A."/>
            <person name="Lapidus A."/>
            <person name="Cheng J.-F."/>
            <person name="Bruce D."/>
            <person name="Goodwin L."/>
            <person name="Pitluck S."/>
            <person name="Saunders E."/>
            <person name="Brettin T."/>
            <person name="Detter J.C."/>
            <person name="Han C."/>
            <person name="Tapia R."/>
            <person name="Larimer F."/>
            <person name="Land M."/>
            <person name="Hauser L."/>
            <person name="Kyrpides N."/>
            <person name="Ivanova N."/>
            <person name="Holmes D."/>
            <person name="Lovley D."/>
            <person name="Kyrpides N."/>
            <person name="Anderson I.J."/>
            <person name="Woyke T."/>
        </authorList>
    </citation>
    <scope>NUCLEOTIDE SEQUENCE [LARGE SCALE GENOMIC DNA]</scope>
    <source>
        <strain evidence="13">DSM 10642 / AEDII12DO</strain>
    </source>
</reference>
<evidence type="ECO:0000256" key="4">
    <source>
        <dbReference type="ARBA" id="ARBA00022695"/>
    </source>
</evidence>
<protein>
    <recommendedName>
        <fullName evidence="2">sulfate adenylyltransferase</fullName>
        <ecNumber evidence="2">2.7.7.4</ecNumber>
    </recommendedName>
    <alternativeName>
        <fullName evidence="9">ATP-sulfurylase</fullName>
    </alternativeName>
    <alternativeName>
        <fullName evidence="7">Sulfate adenylate transferase</fullName>
    </alternativeName>
</protein>
<keyword evidence="5" id="KW-0547">Nucleotide-binding</keyword>
<keyword evidence="4 12" id="KW-0548">Nucleotidyltransferase</keyword>
<organism evidence="12 13">
    <name type="scientific">Ferroglobus placidus (strain DSM 10642 / AEDII12DO)</name>
    <dbReference type="NCBI Taxonomy" id="589924"/>
    <lineage>
        <taxon>Archaea</taxon>
        <taxon>Methanobacteriati</taxon>
        <taxon>Methanobacteriota</taxon>
        <taxon>Archaeoglobi</taxon>
        <taxon>Archaeoglobales</taxon>
        <taxon>Archaeoglobaceae</taxon>
        <taxon>Ferroglobus</taxon>
    </lineage>
</organism>
<evidence type="ECO:0000256" key="1">
    <source>
        <dbReference type="ARBA" id="ARBA00005048"/>
    </source>
</evidence>
<dbReference type="SUPFAM" id="SSF52374">
    <property type="entry name" value="Nucleotidylyl transferase"/>
    <property type="match status" value="1"/>
</dbReference>
<dbReference type="InterPro" id="IPR014729">
    <property type="entry name" value="Rossmann-like_a/b/a_fold"/>
</dbReference>
<dbReference type="GO" id="GO:0000103">
    <property type="term" value="P:sulfate assimilation"/>
    <property type="evidence" value="ECO:0007669"/>
    <property type="project" value="InterPro"/>
</dbReference>
<dbReference type="InterPro" id="IPR024951">
    <property type="entry name" value="Sulfurylase_cat_dom"/>
</dbReference>
<dbReference type="GO" id="GO:0004781">
    <property type="term" value="F:sulfate adenylyltransferase (ATP) activity"/>
    <property type="evidence" value="ECO:0007669"/>
    <property type="project" value="UniProtKB-EC"/>
</dbReference>
<name>D3S0V1_FERPA</name>
<dbReference type="NCBIfam" id="TIGR00339">
    <property type="entry name" value="sopT"/>
    <property type="match status" value="1"/>
</dbReference>
<dbReference type="Pfam" id="PF01747">
    <property type="entry name" value="ATP-sulfurylase"/>
    <property type="match status" value="1"/>
</dbReference>
<reference evidence="12 13" key="2">
    <citation type="journal article" date="2011" name="Stand. Genomic Sci.">
        <title>Complete genome sequence of Ferroglobus placidus AEDII12DO.</title>
        <authorList>
            <person name="Anderson I."/>
            <person name="Risso C."/>
            <person name="Holmes D."/>
            <person name="Lucas S."/>
            <person name="Copeland A."/>
            <person name="Lapidus A."/>
            <person name="Cheng J.F."/>
            <person name="Bruce D."/>
            <person name="Goodwin L."/>
            <person name="Pitluck S."/>
            <person name="Saunders E."/>
            <person name="Brettin T."/>
            <person name="Detter J.C."/>
            <person name="Han C."/>
            <person name="Tapia R."/>
            <person name="Larimer F."/>
            <person name="Land M."/>
            <person name="Hauser L."/>
            <person name="Woyke T."/>
            <person name="Lovley D."/>
            <person name="Kyrpides N."/>
            <person name="Ivanova N."/>
        </authorList>
    </citation>
    <scope>NUCLEOTIDE SEQUENCE [LARGE SCALE GENOMIC DNA]</scope>
    <source>
        <strain evidence="13">DSM 10642 / AEDII12DO</strain>
    </source>
</reference>
<keyword evidence="3 12" id="KW-0808">Transferase</keyword>
<evidence type="ECO:0000256" key="2">
    <source>
        <dbReference type="ARBA" id="ARBA00012391"/>
    </source>
</evidence>
<dbReference type="HOGENOM" id="CLU_022950_1_1_2"/>
<dbReference type="Gene3D" id="3.40.50.620">
    <property type="entry name" value="HUPs"/>
    <property type="match status" value="1"/>
</dbReference>
<dbReference type="EC" id="2.7.7.4" evidence="2"/>
<evidence type="ECO:0000256" key="3">
    <source>
        <dbReference type="ARBA" id="ARBA00022679"/>
    </source>
</evidence>
<dbReference type="InterPro" id="IPR015947">
    <property type="entry name" value="PUA-like_sf"/>
</dbReference>
<dbReference type="InterPro" id="IPR025980">
    <property type="entry name" value="ATP-Sase_PUA-like_dom"/>
</dbReference>
<dbReference type="GO" id="GO:0005524">
    <property type="term" value="F:ATP binding"/>
    <property type="evidence" value="ECO:0007669"/>
    <property type="project" value="UniProtKB-KW"/>
</dbReference>
<comment type="pathway">
    <text evidence="1">Sulfur metabolism; hydrogen sulfide biosynthesis; sulfite from sulfate: step 1/3.</text>
</comment>
<dbReference type="CDD" id="cd00517">
    <property type="entry name" value="ATPS"/>
    <property type="match status" value="1"/>
</dbReference>
<comment type="similarity">
    <text evidence="8">Belongs to the sulfate adenylyltransferase family.</text>
</comment>
<evidence type="ECO:0000256" key="6">
    <source>
        <dbReference type="ARBA" id="ARBA00022840"/>
    </source>
</evidence>
<feature type="domain" description="Sulphate adenylyltransferase catalytic" evidence="10">
    <location>
        <begin position="156"/>
        <end position="362"/>
    </location>
</feature>